<name>A0AAD9PQD7_ACRCE</name>
<reference evidence="2" key="2">
    <citation type="journal article" date="2023" name="Science">
        <title>Genomic signatures of disease resistance in endangered staghorn corals.</title>
        <authorList>
            <person name="Vollmer S.V."/>
            <person name="Selwyn J.D."/>
            <person name="Despard B.A."/>
            <person name="Roesel C.L."/>
        </authorList>
    </citation>
    <scope>NUCLEOTIDE SEQUENCE</scope>
    <source>
        <strain evidence="2">K2</strain>
    </source>
</reference>
<comment type="caution">
    <text evidence="2">The sequence shown here is derived from an EMBL/GenBank/DDBJ whole genome shotgun (WGS) entry which is preliminary data.</text>
</comment>
<dbReference type="AlphaFoldDB" id="A0AAD9PQD7"/>
<gene>
    <name evidence="2" type="ORF">P5673_033321</name>
</gene>
<dbReference type="EMBL" id="JARQWQ010000239">
    <property type="protein sequence ID" value="KAK2546936.1"/>
    <property type="molecule type" value="Genomic_DNA"/>
</dbReference>
<evidence type="ECO:0000313" key="2">
    <source>
        <dbReference type="EMBL" id="KAK2546936.1"/>
    </source>
</evidence>
<reference evidence="2" key="1">
    <citation type="journal article" date="2023" name="G3 (Bethesda)">
        <title>Whole genome assembly and annotation of the endangered Caribbean coral Acropora cervicornis.</title>
        <authorList>
            <person name="Selwyn J.D."/>
            <person name="Vollmer S.V."/>
        </authorList>
    </citation>
    <scope>NUCLEOTIDE SEQUENCE</scope>
    <source>
        <strain evidence="2">K2</strain>
    </source>
</reference>
<accession>A0AAD9PQD7</accession>
<keyword evidence="3" id="KW-1185">Reference proteome</keyword>
<proteinExistence type="predicted"/>
<evidence type="ECO:0000256" key="1">
    <source>
        <dbReference type="SAM" id="MobiDB-lite"/>
    </source>
</evidence>
<protein>
    <submittedName>
        <fullName evidence="2">Uncharacterized protein</fullName>
    </submittedName>
</protein>
<feature type="region of interest" description="Disordered" evidence="1">
    <location>
        <begin position="1"/>
        <end position="24"/>
    </location>
</feature>
<dbReference type="Proteomes" id="UP001249851">
    <property type="component" value="Unassembled WGS sequence"/>
</dbReference>
<organism evidence="2 3">
    <name type="scientific">Acropora cervicornis</name>
    <name type="common">Staghorn coral</name>
    <dbReference type="NCBI Taxonomy" id="6130"/>
    <lineage>
        <taxon>Eukaryota</taxon>
        <taxon>Metazoa</taxon>
        <taxon>Cnidaria</taxon>
        <taxon>Anthozoa</taxon>
        <taxon>Hexacorallia</taxon>
        <taxon>Scleractinia</taxon>
        <taxon>Astrocoeniina</taxon>
        <taxon>Acroporidae</taxon>
        <taxon>Acropora</taxon>
    </lineage>
</organism>
<sequence>MGGNESKSHSRRKPTTSTGFLGRGRHTEDYTIIPVREINGRTIGKEIRKRCGNEGQHPHLDPGDATTLRFLRAANSFIHDAKDDGADMKNAAFILRQPCREIVLKSGNGDWEYDFCEDFDGDIYGRCVRKPLLRFMWDETKSAVVRIVQFAGSLVPAVLSGRHSAFLEF</sequence>
<evidence type="ECO:0000313" key="3">
    <source>
        <dbReference type="Proteomes" id="UP001249851"/>
    </source>
</evidence>